<dbReference type="RefSeq" id="WP_106151397.1">
    <property type="nucleotide sequence ID" value="NZ_PVTS01000001.1"/>
</dbReference>
<evidence type="ECO:0000256" key="3">
    <source>
        <dbReference type="ARBA" id="ARBA00022679"/>
    </source>
</evidence>
<reference evidence="7 8" key="1">
    <citation type="submission" date="2018-07" db="EMBL/GenBank/DDBJ databases">
        <title>Freshwater and sediment microbial communities from various areas in North America, analyzing microbe dynamics in response to fracking.</title>
        <authorList>
            <person name="Lamendella R."/>
        </authorList>
    </citation>
    <scope>NUCLEOTIDE SEQUENCE [LARGE SCALE GENOMIC DNA]</scope>
    <source>
        <strain evidence="7 8">160A</strain>
    </source>
</reference>
<dbReference type="PANTHER" id="PTHR43480">
    <property type="entry name" value="ACYL-[ACYL-CARRIER-PROTEIN]--UDP-N-ACETYLGLUCOSAMINE O-ACYLTRANSFERASE"/>
    <property type="match status" value="1"/>
</dbReference>
<dbReference type="NCBIfam" id="NF003657">
    <property type="entry name" value="PRK05289.1"/>
    <property type="match status" value="1"/>
</dbReference>
<dbReference type="GO" id="GO:0009245">
    <property type="term" value="P:lipid A biosynthetic process"/>
    <property type="evidence" value="ECO:0007669"/>
    <property type="project" value="UniProtKB-KW"/>
</dbReference>
<evidence type="ECO:0000256" key="2">
    <source>
        <dbReference type="ARBA" id="ARBA00022556"/>
    </source>
</evidence>
<dbReference type="GO" id="GO:0016020">
    <property type="term" value="C:membrane"/>
    <property type="evidence" value="ECO:0007669"/>
    <property type="project" value="GOC"/>
</dbReference>
<name>A0A2T0XT09_9BACT</name>
<gene>
    <name evidence="7" type="ORF">DFO77_1099</name>
</gene>
<keyword evidence="8" id="KW-1185">Reference proteome</keyword>
<dbReference type="CDD" id="cd03351">
    <property type="entry name" value="LbH_UDP-GlcNAc_AT"/>
    <property type="match status" value="1"/>
</dbReference>
<dbReference type="Gene3D" id="2.160.10.10">
    <property type="entry name" value="Hexapeptide repeat proteins"/>
    <property type="match status" value="1"/>
</dbReference>
<dbReference type="STRING" id="1168289.GCA_000259075_01546"/>
<evidence type="ECO:0000256" key="5">
    <source>
        <dbReference type="ARBA" id="ARBA00023315"/>
    </source>
</evidence>
<evidence type="ECO:0000313" key="7">
    <source>
        <dbReference type="EMBL" id="RCW36045.1"/>
    </source>
</evidence>
<dbReference type="AlphaFoldDB" id="A0A2T0XT09"/>
<dbReference type="GO" id="GO:0008780">
    <property type="term" value="F:acyl-[acyl-carrier-protein]-UDP-N-acetylglucosamine O-acyltransferase activity"/>
    <property type="evidence" value="ECO:0007669"/>
    <property type="project" value="InterPro"/>
</dbReference>
<sequence>MEQLISKKAEIHPDAQIGENVTIEAFAKIDKDVIIGDGTWIGANATIYPGARIGKDCKVFPGAVISAEPQDLKFAGEYSTVEVGDRVTVREYVTINRGTSAKGVTRVGNDTLLMAYAHLGHDVEVGSHCVVANSVQLAGEVVLEDWVVIGGMSAVHQFCRIGAHAMVSGMCGVLSDVAPFTKVFGLPAAYMGINVVGLRRRGFSREQIDNIHDIYRALYQQGRNVSQAIEYMQAYLDPSPEMGQIINFIKESKRGIIKNAVGQTSTVTS</sequence>
<evidence type="ECO:0000313" key="8">
    <source>
        <dbReference type="Proteomes" id="UP000252733"/>
    </source>
</evidence>
<feature type="domain" description="UDP N-acetylglucosamine O-acyltransferase C-terminal" evidence="6">
    <location>
        <begin position="176"/>
        <end position="257"/>
    </location>
</feature>
<keyword evidence="2" id="KW-0441">Lipid A biosynthesis</keyword>
<keyword evidence="4" id="KW-0443">Lipid metabolism</keyword>
<organism evidence="7 8">
    <name type="scientific">Marinilabilia salmonicolor</name>
    <dbReference type="NCBI Taxonomy" id="989"/>
    <lineage>
        <taxon>Bacteria</taxon>
        <taxon>Pseudomonadati</taxon>
        <taxon>Bacteroidota</taxon>
        <taxon>Bacteroidia</taxon>
        <taxon>Marinilabiliales</taxon>
        <taxon>Marinilabiliaceae</taxon>
        <taxon>Marinilabilia</taxon>
    </lineage>
</organism>
<comment type="caution">
    <text evidence="7">The sequence shown here is derived from an EMBL/GenBank/DDBJ whole genome shotgun (WGS) entry which is preliminary data.</text>
</comment>
<dbReference type="InterPro" id="IPR011004">
    <property type="entry name" value="Trimer_LpxA-like_sf"/>
</dbReference>
<dbReference type="PANTHER" id="PTHR43480:SF1">
    <property type="entry name" value="ACYL-[ACYL-CARRIER-PROTEIN]--UDP-N-ACETYLGLUCOSAMINE O-ACYLTRANSFERASE, MITOCHONDRIAL-RELATED"/>
    <property type="match status" value="1"/>
</dbReference>
<dbReference type="PIRSF" id="PIRSF000456">
    <property type="entry name" value="UDP-GlcNAc_acltr"/>
    <property type="match status" value="1"/>
</dbReference>
<dbReference type="Proteomes" id="UP000252733">
    <property type="component" value="Unassembled WGS sequence"/>
</dbReference>
<dbReference type="InterPro" id="IPR037157">
    <property type="entry name" value="Acetyltransf_C_sf"/>
</dbReference>
<keyword evidence="3 7" id="KW-0808">Transferase</keyword>
<proteinExistence type="predicted"/>
<keyword evidence="5 7" id="KW-0012">Acyltransferase</keyword>
<dbReference type="InterPro" id="IPR010137">
    <property type="entry name" value="Lipid_A_LpxA"/>
</dbReference>
<dbReference type="SUPFAM" id="SSF51161">
    <property type="entry name" value="Trimeric LpxA-like enzymes"/>
    <property type="match status" value="1"/>
</dbReference>
<evidence type="ECO:0000256" key="1">
    <source>
        <dbReference type="ARBA" id="ARBA00022516"/>
    </source>
</evidence>
<dbReference type="Gene3D" id="1.20.1180.10">
    <property type="entry name" value="Udp N-acetylglucosamine O-acyltransferase, C-terminal domain"/>
    <property type="match status" value="1"/>
</dbReference>
<evidence type="ECO:0000259" key="6">
    <source>
        <dbReference type="Pfam" id="PF13720"/>
    </source>
</evidence>
<protein>
    <submittedName>
        <fullName evidence="7">Acyl-[acyl-carrier-protein]--UDP-N-acetylglucosamine O-acyltransferase</fullName>
    </submittedName>
</protein>
<dbReference type="NCBIfam" id="TIGR01852">
    <property type="entry name" value="lipid_A_lpxA"/>
    <property type="match status" value="1"/>
</dbReference>
<keyword evidence="1" id="KW-0444">Lipid biosynthesis</keyword>
<dbReference type="EMBL" id="QPIZ01000009">
    <property type="protein sequence ID" value="RCW36045.1"/>
    <property type="molecule type" value="Genomic_DNA"/>
</dbReference>
<dbReference type="InterPro" id="IPR029098">
    <property type="entry name" value="Acetyltransf_C"/>
</dbReference>
<dbReference type="Pfam" id="PF00132">
    <property type="entry name" value="Hexapep"/>
    <property type="match status" value="2"/>
</dbReference>
<dbReference type="Pfam" id="PF13720">
    <property type="entry name" value="Acetyltransf_11"/>
    <property type="match status" value="1"/>
</dbReference>
<dbReference type="OrthoDB" id="9807278at2"/>
<evidence type="ECO:0000256" key="4">
    <source>
        <dbReference type="ARBA" id="ARBA00023098"/>
    </source>
</evidence>
<accession>A0A2T0XT09</accession>
<dbReference type="InterPro" id="IPR001451">
    <property type="entry name" value="Hexapep"/>
</dbReference>